<dbReference type="GO" id="GO:0006352">
    <property type="term" value="P:DNA-templated transcription initiation"/>
    <property type="evidence" value="ECO:0007669"/>
    <property type="project" value="InterPro"/>
</dbReference>
<keyword evidence="3" id="KW-0731">Sigma factor</keyword>
<dbReference type="Proteomes" id="UP001151234">
    <property type="component" value="Unassembled WGS sequence"/>
</dbReference>
<reference evidence="7" key="1">
    <citation type="submission" date="2022-11" db="EMBL/GenBank/DDBJ databases">
        <title>Draft genome sequence of Hoeflea poritis E7-10 and Hoeflea prorocentri PM5-8, separated from scleractinian coral Porites lutea and marine dinoflagellate.</title>
        <authorList>
            <person name="Zhang G."/>
            <person name="Wei Q."/>
            <person name="Cai L."/>
        </authorList>
    </citation>
    <scope>NUCLEOTIDE SEQUENCE</scope>
    <source>
        <strain evidence="7">PM5-8</strain>
    </source>
</reference>
<organism evidence="7 8">
    <name type="scientific">Hoeflea prorocentri</name>
    <dbReference type="NCBI Taxonomy" id="1922333"/>
    <lineage>
        <taxon>Bacteria</taxon>
        <taxon>Pseudomonadati</taxon>
        <taxon>Pseudomonadota</taxon>
        <taxon>Alphaproteobacteria</taxon>
        <taxon>Hyphomicrobiales</taxon>
        <taxon>Rhizobiaceae</taxon>
        <taxon>Hoeflea</taxon>
    </lineage>
</organism>
<evidence type="ECO:0000313" key="8">
    <source>
        <dbReference type="Proteomes" id="UP001151234"/>
    </source>
</evidence>
<sequence>MLKVLQMEKPSEDPGPKTDQALHEVLISDVAVHRDKSAFETLFVRFGPRIKGMMLGSGASEDLAEDLMQEVMLTVWRKAALYAPERGSVSTWIFTIARNARIDRIRRQPVQPYIDVETVSIACDAPSAEAEMITGQHGEMVRDAIDQLPLEQKTVIEMAFIQFMPQSEIAQKLGLPIGTVKSRTRLAYKKLKENLEELR</sequence>
<feature type="domain" description="RNA polymerase sigma factor 70 region 4 type 2" evidence="6">
    <location>
        <begin position="139"/>
        <end position="191"/>
    </location>
</feature>
<dbReference type="InterPro" id="IPR013325">
    <property type="entry name" value="RNA_pol_sigma_r2"/>
</dbReference>
<dbReference type="InterPro" id="IPR007627">
    <property type="entry name" value="RNA_pol_sigma70_r2"/>
</dbReference>
<evidence type="ECO:0000256" key="3">
    <source>
        <dbReference type="ARBA" id="ARBA00023082"/>
    </source>
</evidence>
<dbReference type="PANTHER" id="PTHR43133:SF62">
    <property type="entry name" value="RNA POLYMERASE SIGMA FACTOR SIGZ"/>
    <property type="match status" value="1"/>
</dbReference>
<dbReference type="SUPFAM" id="SSF88946">
    <property type="entry name" value="Sigma2 domain of RNA polymerase sigma factors"/>
    <property type="match status" value="1"/>
</dbReference>
<dbReference type="Pfam" id="PF08281">
    <property type="entry name" value="Sigma70_r4_2"/>
    <property type="match status" value="1"/>
</dbReference>
<dbReference type="Gene3D" id="1.10.10.10">
    <property type="entry name" value="Winged helix-like DNA-binding domain superfamily/Winged helix DNA-binding domain"/>
    <property type="match status" value="1"/>
</dbReference>
<evidence type="ECO:0000256" key="4">
    <source>
        <dbReference type="ARBA" id="ARBA00023163"/>
    </source>
</evidence>
<dbReference type="PANTHER" id="PTHR43133">
    <property type="entry name" value="RNA POLYMERASE ECF-TYPE SIGMA FACTO"/>
    <property type="match status" value="1"/>
</dbReference>
<dbReference type="Gene3D" id="1.10.1740.10">
    <property type="match status" value="1"/>
</dbReference>
<proteinExistence type="inferred from homology"/>
<dbReference type="CDD" id="cd06171">
    <property type="entry name" value="Sigma70_r4"/>
    <property type="match status" value="1"/>
</dbReference>
<dbReference type="SUPFAM" id="SSF88659">
    <property type="entry name" value="Sigma3 and sigma4 domains of RNA polymerase sigma factors"/>
    <property type="match status" value="1"/>
</dbReference>
<evidence type="ECO:0000259" key="5">
    <source>
        <dbReference type="Pfam" id="PF04542"/>
    </source>
</evidence>
<dbReference type="AlphaFoldDB" id="A0A9X3ZHV1"/>
<evidence type="ECO:0000256" key="2">
    <source>
        <dbReference type="ARBA" id="ARBA00023015"/>
    </source>
</evidence>
<keyword evidence="4" id="KW-0804">Transcription</keyword>
<gene>
    <name evidence="7" type="ORF">OQ273_15710</name>
</gene>
<dbReference type="EMBL" id="JAPJZI010000001">
    <property type="protein sequence ID" value="MDA5400027.1"/>
    <property type="molecule type" value="Genomic_DNA"/>
</dbReference>
<comment type="similarity">
    <text evidence="1">Belongs to the sigma-70 factor family. ECF subfamily.</text>
</comment>
<dbReference type="InterPro" id="IPR036388">
    <property type="entry name" value="WH-like_DNA-bd_sf"/>
</dbReference>
<dbReference type="NCBIfam" id="TIGR02937">
    <property type="entry name" value="sigma70-ECF"/>
    <property type="match status" value="1"/>
</dbReference>
<feature type="domain" description="RNA polymerase sigma-70 region 2" evidence="5">
    <location>
        <begin position="42"/>
        <end position="108"/>
    </location>
</feature>
<dbReference type="Pfam" id="PF04542">
    <property type="entry name" value="Sigma70_r2"/>
    <property type="match status" value="1"/>
</dbReference>
<accession>A0A9X3ZHV1</accession>
<evidence type="ECO:0000259" key="6">
    <source>
        <dbReference type="Pfam" id="PF08281"/>
    </source>
</evidence>
<dbReference type="InterPro" id="IPR013324">
    <property type="entry name" value="RNA_pol_sigma_r3/r4-like"/>
</dbReference>
<dbReference type="InterPro" id="IPR039425">
    <property type="entry name" value="RNA_pol_sigma-70-like"/>
</dbReference>
<evidence type="ECO:0000256" key="1">
    <source>
        <dbReference type="ARBA" id="ARBA00010641"/>
    </source>
</evidence>
<dbReference type="GO" id="GO:0016987">
    <property type="term" value="F:sigma factor activity"/>
    <property type="evidence" value="ECO:0007669"/>
    <property type="project" value="UniProtKB-KW"/>
</dbReference>
<dbReference type="RefSeq" id="WP_267991437.1">
    <property type="nucleotide sequence ID" value="NZ_JAPJZI010000001.1"/>
</dbReference>
<name>A0A9X3ZHV1_9HYPH</name>
<protein>
    <submittedName>
        <fullName evidence="7">Sigma-70 family RNA polymerase sigma factor</fullName>
    </submittedName>
</protein>
<evidence type="ECO:0000313" key="7">
    <source>
        <dbReference type="EMBL" id="MDA5400027.1"/>
    </source>
</evidence>
<dbReference type="GO" id="GO:0003677">
    <property type="term" value="F:DNA binding"/>
    <property type="evidence" value="ECO:0007669"/>
    <property type="project" value="InterPro"/>
</dbReference>
<keyword evidence="8" id="KW-1185">Reference proteome</keyword>
<dbReference type="InterPro" id="IPR013249">
    <property type="entry name" value="RNA_pol_sigma70_r4_t2"/>
</dbReference>
<comment type="caution">
    <text evidence="7">The sequence shown here is derived from an EMBL/GenBank/DDBJ whole genome shotgun (WGS) entry which is preliminary data.</text>
</comment>
<dbReference type="InterPro" id="IPR014284">
    <property type="entry name" value="RNA_pol_sigma-70_dom"/>
</dbReference>
<keyword evidence="2" id="KW-0805">Transcription regulation</keyword>